<dbReference type="EMBL" id="JAMQPV010000001">
    <property type="protein sequence ID" value="MCW7462818.1"/>
    <property type="molecule type" value="Genomic_DNA"/>
</dbReference>
<evidence type="ECO:0000313" key="5">
    <source>
        <dbReference type="EMBL" id="MCW7462818.1"/>
    </source>
</evidence>
<keyword evidence="6" id="KW-1185">Reference proteome</keyword>
<keyword evidence="2" id="KW-0238">DNA-binding</keyword>
<comment type="similarity">
    <text evidence="1">Belongs to the 'phage' integrase family.</text>
</comment>
<feature type="domain" description="Tyr recombinase" evidence="4">
    <location>
        <begin position="104"/>
        <end position="273"/>
    </location>
</feature>
<name>A0ABT3LYM9_9LEPT</name>
<sequence>MIRSIEPHIISDSLQLLTTRDQYRVTKFLTWNKGETVTPRRFLNFLQERKNLGIKSATLRDDKNSVFRAMKKATVGTELGLVIDAFRKELNEVFPIKVPRTRVSESDLITLTEIQKINKFGTARQKAITLFLWTTGVRAGDLVSIRLKDCRPLDNNLIEIKLIGKNEKKRNIVIPISLFQQIRQTFCGYVFLFETVNKDQFNPHAIWRIVSAIGKKYLGRDIYPHLFRHTFITDMIREGNDIGAVAEFAGNTAEVIARTYLHSSLDRSAITRRLDKICA</sequence>
<reference evidence="5 6" key="1">
    <citation type="submission" date="2022-06" db="EMBL/GenBank/DDBJ databases">
        <title>Leptospira isolates from biofilms formed at urban environments.</title>
        <authorList>
            <person name="Ribeiro P.S."/>
            <person name="Sousa T."/>
            <person name="Carvalho N."/>
            <person name="Aburjaile F."/>
            <person name="Neves F."/>
            <person name="Oliveira D."/>
            <person name="Blanco L."/>
            <person name="Lima J."/>
            <person name="Costa F."/>
            <person name="Brenig B."/>
            <person name="Soares S."/>
            <person name="Ramos R."/>
            <person name="Goes-Neto A."/>
            <person name="Matiuzzi M."/>
            <person name="Azevedo V."/>
            <person name="Ristow P."/>
        </authorList>
    </citation>
    <scope>NUCLEOTIDE SEQUENCE [LARGE SCALE GENOMIC DNA]</scope>
    <source>
        <strain evidence="5 6">VSF25</strain>
    </source>
</reference>
<organism evidence="5 6">
    <name type="scientific">Leptospira limi</name>
    <dbReference type="NCBI Taxonomy" id="2950023"/>
    <lineage>
        <taxon>Bacteria</taxon>
        <taxon>Pseudomonadati</taxon>
        <taxon>Spirochaetota</taxon>
        <taxon>Spirochaetia</taxon>
        <taxon>Leptospirales</taxon>
        <taxon>Leptospiraceae</taxon>
        <taxon>Leptospira</taxon>
    </lineage>
</organism>
<protein>
    <submittedName>
        <fullName evidence="5">Site-specific integrase</fullName>
    </submittedName>
</protein>
<dbReference type="InterPro" id="IPR013762">
    <property type="entry name" value="Integrase-like_cat_sf"/>
</dbReference>
<accession>A0ABT3LYM9</accession>
<evidence type="ECO:0000313" key="6">
    <source>
        <dbReference type="Proteomes" id="UP001209737"/>
    </source>
</evidence>
<gene>
    <name evidence="5" type="ORF">ND812_12015</name>
</gene>
<dbReference type="CDD" id="cd00397">
    <property type="entry name" value="DNA_BRE_C"/>
    <property type="match status" value="1"/>
</dbReference>
<dbReference type="PANTHER" id="PTHR30349:SF41">
    <property type="entry name" value="INTEGRASE_RECOMBINASE PROTEIN MJ0367-RELATED"/>
    <property type="match status" value="1"/>
</dbReference>
<dbReference type="InterPro" id="IPR050090">
    <property type="entry name" value="Tyrosine_recombinase_XerCD"/>
</dbReference>
<dbReference type="Pfam" id="PF00589">
    <property type="entry name" value="Phage_integrase"/>
    <property type="match status" value="1"/>
</dbReference>
<dbReference type="PROSITE" id="PS51898">
    <property type="entry name" value="TYR_RECOMBINASE"/>
    <property type="match status" value="1"/>
</dbReference>
<dbReference type="PANTHER" id="PTHR30349">
    <property type="entry name" value="PHAGE INTEGRASE-RELATED"/>
    <property type="match status" value="1"/>
</dbReference>
<evidence type="ECO:0000256" key="3">
    <source>
        <dbReference type="ARBA" id="ARBA00023172"/>
    </source>
</evidence>
<comment type="caution">
    <text evidence="5">The sequence shown here is derived from an EMBL/GenBank/DDBJ whole genome shotgun (WGS) entry which is preliminary data.</text>
</comment>
<dbReference type="InterPro" id="IPR002104">
    <property type="entry name" value="Integrase_catalytic"/>
</dbReference>
<dbReference type="Proteomes" id="UP001209737">
    <property type="component" value="Unassembled WGS sequence"/>
</dbReference>
<evidence type="ECO:0000259" key="4">
    <source>
        <dbReference type="PROSITE" id="PS51898"/>
    </source>
</evidence>
<dbReference type="InterPro" id="IPR011010">
    <property type="entry name" value="DNA_brk_join_enz"/>
</dbReference>
<dbReference type="RefSeq" id="WP_265375649.1">
    <property type="nucleotide sequence ID" value="NZ_JAMQPV010000001.1"/>
</dbReference>
<evidence type="ECO:0000256" key="1">
    <source>
        <dbReference type="ARBA" id="ARBA00008857"/>
    </source>
</evidence>
<dbReference type="Gene3D" id="1.10.443.10">
    <property type="entry name" value="Intergrase catalytic core"/>
    <property type="match status" value="1"/>
</dbReference>
<evidence type="ECO:0000256" key="2">
    <source>
        <dbReference type="ARBA" id="ARBA00023125"/>
    </source>
</evidence>
<keyword evidence="3" id="KW-0233">DNA recombination</keyword>
<dbReference type="SUPFAM" id="SSF56349">
    <property type="entry name" value="DNA breaking-rejoining enzymes"/>
    <property type="match status" value="1"/>
</dbReference>
<proteinExistence type="inferred from homology"/>